<accession>A0A1E4RTD4</accession>
<dbReference type="GeneID" id="30992689"/>
<reference evidence="2" key="1">
    <citation type="submission" date="2016-05" db="EMBL/GenBank/DDBJ databases">
        <title>Comparative genomics of biotechnologically important yeasts.</title>
        <authorList>
            <consortium name="DOE Joint Genome Institute"/>
            <person name="Riley R."/>
            <person name="Haridas S."/>
            <person name="Wolfe K.H."/>
            <person name="Lopes M.R."/>
            <person name="Hittinger C.T."/>
            <person name="Goker M."/>
            <person name="Salamov A."/>
            <person name="Wisecaver J."/>
            <person name="Long T.M."/>
            <person name="Aerts A.L."/>
            <person name="Barry K."/>
            <person name="Choi C."/>
            <person name="Clum A."/>
            <person name="Coughlan A.Y."/>
            <person name="Deshpande S."/>
            <person name="Douglass A.P."/>
            <person name="Hanson S.J."/>
            <person name="Klenk H.-P."/>
            <person name="Labutti K."/>
            <person name="Lapidus A."/>
            <person name="Lindquist E."/>
            <person name="Lipzen A."/>
            <person name="Meier-Kolthoff J.P."/>
            <person name="Ohm R.A."/>
            <person name="Otillar R.P."/>
            <person name="Pangilinan J."/>
            <person name="Peng Y."/>
            <person name="Rokas A."/>
            <person name="Rosa C.A."/>
            <person name="Scheuner C."/>
            <person name="Sibirny A.A."/>
            <person name="Slot J.C."/>
            <person name="Stielow J.B."/>
            <person name="Sun H."/>
            <person name="Kurtzman C.P."/>
            <person name="Blackwell M."/>
            <person name="Grigoriev I.V."/>
            <person name="Jeffries T.W."/>
        </authorList>
    </citation>
    <scope>NUCLEOTIDE SEQUENCE [LARGE SCALE GENOMIC DNA]</scope>
    <source>
        <strain evidence="2">NRRL Y-1933</strain>
    </source>
</reference>
<dbReference type="AlphaFoldDB" id="A0A1E4RTD4"/>
<dbReference type="RefSeq" id="XP_020079621.1">
    <property type="nucleotide sequence ID" value="XM_020218139.1"/>
</dbReference>
<keyword evidence="2" id="KW-1185">Reference proteome</keyword>
<name>A0A1E4RTD4_9ASCO</name>
<evidence type="ECO:0000313" key="2">
    <source>
        <dbReference type="Proteomes" id="UP000095085"/>
    </source>
</evidence>
<organism evidence="1 2">
    <name type="scientific">Hyphopichia burtonii NRRL Y-1933</name>
    <dbReference type="NCBI Taxonomy" id="984485"/>
    <lineage>
        <taxon>Eukaryota</taxon>
        <taxon>Fungi</taxon>
        <taxon>Dikarya</taxon>
        <taxon>Ascomycota</taxon>
        <taxon>Saccharomycotina</taxon>
        <taxon>Pichiomycetes</taxon>
        <taxon>Debaryomycetaceae</taxon>
        <taxon>Hyphopichia</taxon>
    </lineage>
</organism>
<sequence>MKEEISSISNLPIPEVGTKRLKNPSSSMKKLYVSNIEPYTPFVLHEIFEMDKIDKLSKCCINIANISSPRTQIPESTIEFLLEIFHNSLSEIDWKPCTLSCFFLLPLRIVVPQKIVLDSLKAFTQYLESEEELSPNLLIAALTIDAWNSLIRDVPLVTSNHYSKLIESGEVFLGSLDLNSFNYHFLCVGVYLYKFQWMNQTNLQLRSSILQLEYDLLLWPAKLTRDFSVITDDLLASPEAFILHVVHNCLLIYFYSTLVKGKQNLGTETAILAVPGLYNFIAGMARSNFRIKESIIGRWTIIGDSQVINARNLLELNEIMEFYEFKLVLVHFNKKEKTNIIELQNSIYNQVRDMLENEKIHDDPEADLDGSKVYWVFRDVRSLCLSSLLFHDHSTRSQS</sequence>
<evidence type="ECO:0000313" key="1">
    <source>
        <dbReference type="EMBL" id="ODV70554.1"/>
    </source>
</evidence>
<dbReference type="Proteomes" id="UP000095085">
    <property type="component" value="Unassembled WGS sequence"/>
</dbReference>
<dbReference type="OrthoDB" id="2123952at2759"/>
<gene>
    <name evidence="1" type="ORF">HYPBUDRAFT_101727</name>
</gene>
<proteinExistence type="predicted"/>
<protein>
    <submittedName>
        <fullName evidence="1">Uncharacterized protein</fullName>
    </submittedName>
</protein>
<dbReference type="EMBL" id="KV454538">
    <property type="protein sequence ID" value="ODV70554.1"/>
    <property type="molecule type" value="Genomic_DNA"/>
</dbReference>